<dbReference type="InterPro" id="IPR008984">
    <property type="entry name" value="SMAD_FHA_dom_sf"/>
</dbReference>
<dbReference type="AlphaFoldDB" id="A0A1G5JEJ8"/>
<dbReference type="PROSITE" id="PS50006">
    <property type="entry name" value="FHA_DOMAIN"/>
    <property type="match status" value="1"/>
</dbReference>
<dbReference type="PANTHER" id="PTHR23308">
    <property type="entry name" value="NUCLEAR INHIBITOR OF PROTEIN PHOSPHATASE-1"/>
    <property type="match status" value="1"/>
</dbReference>
<protein>
    <submittedName>
        <fullName evidence="2">FHA domain-containing protein</fullName>
    </submittedName>
</protein>
<sequence length="228" mass="24915">MPVVQLQYKDRVISRHRVEPGGSLTIGRHPESDVVIDNAAVSGKHAKIDGLEGGYFITDLKSTNGTFLNSIMITTGQLKHGDSVVIGRHRLIFGYAKGEARPEKEQAPLDKTVVMDAGRHRASVPSADVNAYLSVLKGGNGEIPLTKKVTKVGKDPVCDIVVSGFGVGKVSFTISKMPKGFQVNYISGFKRPRVNGEPLKTSLKLREFDTVDIGAMRIQFVYRESLFM</sequence>
<dbReference type="Gene3D" id="2.60.200.20">
    <property type="match status" value="2"/>
</dbReference>
<feature type="domain" description="FHA" evidence="1">
    <location>
        <begin position="24"/>
        <end position="73"/>
    </location>
</feature>
<name>A0A1G5JEJ8_9BACT</name>
<dbReference type="Proteomes" id="UP000198870">
    <property type="component" value="Unassembled WGS sequence"/>
</dbReference>
<evidence type="ECO:0000313" key="3">
    <source>
        <dbReference type="Proteomes" id="UP000198870"/>
    </source>
</evidence>
<keyword evidence="3" id="KW-1185">Reference proteome</keyword>
<dbReference type="InterPro" id="IPR000253">
    <property type="entry name" value="FHA_dom"/>
</dbReference>
<evidence type="ECO:0000259" key="1">
    <source>
        <dbReference type="PROSITE" id="PS50006"/>
    </source>
</evidence>
<dbReference type="EMBL" id="FMUX01000029">
    <property type="protein sequence ID" value="SCY86793.1"/>
    <property type="molecule type" value="Genomic_DNA"/>
</dbReference>
<dbReference type="OrthoDB" id="7869657at2"/>
<dbReference type="Pfam" id="PF00498">
    <property type="entry name" value="FHA"/>
    <property type="match status" value="1"/>
</dbReference>
<dbReference type="CDD" id="cd00060">
    <property type="entry name" value="FHA"/>
    <property type="match status" value="2"/>
</dbReference>
<dbReference type="SUPFAM" id="SSF49879">
    <property type="entry name" value="SMAD/FHA domain"/>
    <property type="match status" value="2"/>
</dbReference>
<gene>
    <name evidence="2" type="ORF">SAMN05216233_12944</name>
</gene>
<dbReference type="SMART" id="SM00240">
    <property type="entry name" value="FHA"/>
    <property type="match status" value="2"/>
</dbReference>
<reference evidence="2 3" key="1">
    <citation type="submission" date="2016-10" db="EMBL/GenBank/DDBJ databases">
        <authorList>
            <person name="de Groot N.N."/>
        </authorList>
    </citation>
    <scope>NUCLEOTIDE SEQUENCE [LARGE SCALE GENOMIC DNA]</scope>
    <source>
        <strain evidence="2 3">AA1</strain>
    </source>
</reference>
<proteinExistence type="predicted"/>
<dbReference type="STRING" id="419481.SAMN05216233_12944"/>
<dbReference type="InterPro" id="IPR050923">
    <property type="entry name" value="Cell_Proc_Reg/RNA_Proc"/>
</dbReference>
<evidence type="ECO:0000313" key="2">
    <source>
        <dbReference type="EMBL" id="SCY86793.1"/>
    </source>
</evidence>
<dbReference type="RefSeq" id="WP_092215420.1">
    <property type="nucleotide sequence ID" value="NZ_FMUX01000029.1"/>
</dbReference>
<organism evidence="2 3">
    <name type="scientific">Desulfoluna spongiiphila</name>
    <dbReference type="NCBI Taxonomy" id="419481"/>
    <lineage>
        <taxon>Bacteria</taxon>
        <taxon>Pseudomonadati</taxon>
        <taxon>Thermodesulfobacteriota</taxon>
        <taxon>Desulfobacteria</taxon>
        <taxon>Desulfobacterales</taxon>
        <taxon>Desulfolunaceae</taxon>
        <taxon>Desulfoluna</taxon>
    </lineage>
</organism>
<accession>A0A1G5JEJ8</accession>